<dbReference type="InterPro" id="IPR029052">
    <property type="entry name" value="Metallo-depent_PP-like"/>
</dbReference>
<evidence type="ECO:0000259" key="1">
    <source>
        <dbReference type="Pfam" id="PF00149"/>
    </source>
</evidence>
<protein>
    <recommendedName>
        <fullName evidence="1">Calcineurin-like phosphoesterase domain-containing protein</fullName>
    </recommendedName>
</protein>
<feature type="domain" description="Calcineurin-like phosphoesterase" evidence="1">
    <location>
        <begin position="61"/>
        <end position="226"/>
    </location>
</feature>
<dbReference type="EMBL" id="LAZR01024626">
    <property type="protein sequence ID" value="KKL74513.1"/>
    <property type="molecule type" value="Genomic_DNA"/>
</dbReference>
<evidence type="ECO:0000313" key="2">
    <source>
        <dbReference type="EMBL" id="KKL74513.1"/>
    </source>
</evidence>
<dbReference type="AlphaFoldDB" id="A0A0F9EK60"/>
<dbReference type="GO" id="GO:0016787">
    <property type="term" value="F:hydrolase activity"/>
    <property type="evidence" value="ECO:0007669"/>
    <property type="project" value="InterPro"/>
</dbReference>
<dbReference type="Pfam" id="PF00149">
    <property type="entry name" value="Metallophos"/>
    <property type="match status" value="1"/>
</dbReference>
<comment type="caution">
    <text evidence="2">The sequence shown here is derived from an EMBL/GenBank/DDBJ whole genome shotgun (WGS) entry which is preliminary data.</text>
</comment>
<dbReference type="SUPFAM" id="SSF56300">
    <property type="entry name" value="Metallo-dependent phosphatases"/>
    <property type="match status" value="1"/>
</dbReference>
<reference evidence="2" key="1">
    <citation type="journal article" date="2015" name="Nature">
        <title>Complex archaea that bridge the gap between prokaryotes and eukaryotes.</title>
        <authorList>
            <person name="Spang A."/>
            <person name="Saw J.H."/>
            <person name="Jorgensen S.L."/>
            <person name="Zaremba-Niedzwiedzka K."/>
            <person name="Martijn J."/>
            <person name="Lind A.E."/>
            <person name="van Eijk R."/>
            <person name="Schleper C."/>
            <person name="Guy L."/>
            <person name="Ettema T.J."/>
        </authorList>
    </citation>
    <scope>NUCLEOTIDE SEQUENCE</scope>
</reference>
<sequence>MDNQLAPINYDSVPDVSERLSKILKSLPKRRIEISTSMLVSGCAKYVTVSLKNFKWPRIELLHITDIQWGNPQCNKEKLEEYREWVTKKPYRFTILGGDMCDLNTMLSVGKGAMEQDSEPSEQVLSLAEFLAPISHRILGYVGGNHEQRGQKFGHDFGAHLAGLLRVPYSDGIQAIDLYYGDWEPFKIYLWHGRGGARTMGSKAQAMMSVIQNDRANLYISGHTHTALVLPGFHVDRDHKKKHIIIEKYYAVSSTSFQNYYGTYAERAYYPPTFLLMGAATIYPNRTFRISI</sequence>
<proteinExistence type="predicted"/>
<gene>
    <name evidence="2" type="ORF">LCGC14_2064140</name>
</gene>
<name>A0A0F9EK60_9ZZZZ</name>
<organism evidence="2">
    <name type="scientific">marine sediment metagenome</name>
    <dbReference type="NCBI Taxonomy" id="412755"/>
    <lineage>
        <taxon>unclassified sequences</taxon>
        <taxon>metagenomes</taxon>
        <taxon>ecological metagenomes</taxon>
    </lineage>
</organism>
<dbReference type="InterPro" id="IPR004843">
    <property type="entry name" value="Calcineurin-like_PHP"/>
</dbReference>
<accession>A0A0F9EK60</accession>